<accession>A0A0B2A6N9</accession>
<keyword evidence="1" id="KW-0812">Transmembrane</keyword>
<feature type="transmembrane region" description="Helical" evidence="1">
    <location>
        <begin position="64"/>
        <end position="83"/>
    </location>
</feature>
<proteinExistence type="predicted"/>
<keyword evidence="3" id="KW-1185">Reference proteome</keyword>
<sequence length="129" mass="13191">MLLGVNIAFQALAAPSLDRAQMVHATEQIMASPLAPVALTGHYVLVLAAVMLGVGFWRAGVGPRWAAIAIALCGPVDALAGVFGSAGDLVGGILSNALLIGGFAAEAWFLVREERARDTASAVRKVPVG</sequence>
<dbReference type="AlphaFoldDB" id="A0A0B2A6N9"/>
<keyword evidence="1" id="KW-1133">Transmembrane helix</keyword>
<evidence type="ECO:0008006" key="4">
    <source>
        <dbReference type="Google" id="ProtNLM"/>
    </source>
</evidence>
<organism evidence="2 3">
    <name type="scientific">Microbacterium mangrovi</name>
    <dbReference type="NCBI Taxonomy" id="1348253"/>
    <lineage>
        <taxon>Bacteria</taxon>
        <taxon>Bacillati</taxon>
        <taxon>Actinomycetota</taxon>
        <taxon>Actinomycetes</taxon>
        <taxon>Micrococcales</taxon>
        <taxon>Microbacteriaceae</taxon>
        <taxon>Microbacterium</taxon>
    </lineage>
</organism>
<name>A0A0B2A6N9_9MICO</name>
<feature type="transmembrane region" description="Helical" evidence="1">
    <location>
        <begin position="89"/>
        <end position="111"/>
    </location>
</feature>
<evidence type="ECO:0000313" key="3">
    <source>
        <dbReference type="Proteomes" id="UP000031030"/>
    </source>
</evidence>
<keyword evidence="1" id="KW-0472">Membrane</keyword>
<comment type="caution">
    <text evidence="2">The sequence shown here is derived from an EMBL/GenBank/DDBJ whole genome shotgun (WGS) entry which is preliminary data.</text>
</comment>
<dbReference type="EMBL" id="JTDK01000011">
    <property type="protein sequence ID" value="KHK97213.1"/>
    <property type="molecule type" value="Genomic_DNA"/>
</dbReference>
<gene>
    <name evidence="2" type="ORF">LK09_13260</name>
</gene>
<evidence type="ECO:0000256" key="1">
    <source>
        <dbReference type="SAM" id="Phobius"/>
    </source>
</evidence>
<feature type="transmembrane region" description="Helical" evidence="1">
    <location>
        <begin position="35"/>
        <end position="57"/>
    </location>
</feature>
<dbReference type="Proteomes" id="UP000031030">
    <property type="component" value="Unassembled WGS sequence"/>
</dbReference>
<reference evidence="2 3" key="1">
    <citation type="submission" date="2014-11" db="EMBL/GenBank/DDBJ databases">
        <title>Genome sequence of Microbacterium mangrovi MUSC 115(T).</title>
        <authorList>
            <person name="Lee L.-H."/>
        </authorList>
    </citation>
    <scope>NUCLEOTIDE SEQUENCE [LARGE SCALE GENOMIC DNA]</scope>
    <source>
        <strain evidence="2 3">MUSC 115</strain>
    </source>
</reference>
<protein>
    <recommendedName>
        <fullName evidence="4">DUF4386 family protein</fullName>
    </recommendedName>
</protein>
<evidence type="ECO:0000313" key="2">
    <source>
        <dbReference type="EMBL" id="KHK97213.1"/>
    </source>
</evidence>